<protein>
    <submittedName>
        <fullName evidence="1">Uncharacterized protein</fullName>
    </submittedName>
</protein>
<proteinExistence type="predicted"/>
<name>A0A6L2JWY4_TANCI</name>
<accession>A0A6L2JWY4</accession>
<organism evidence="1">
    <name type="scientific">Tanacetum cinerariifolium</name>
    <name type="common">Dalmatian daisy</name>
    <name type="synonym">Chrysanthemum cinerariifolium</name>
    <dbReference type="NCBI Taxonomy" id="118510"/>
    <lineage>
        <taxon>Eukaryota</taxon>
        <taxon>Viridiplantae</taxon>
        <taxon>Streptophyta</taxon>
        <taxon>Embryophyta</taxon>
        <taxon>Tracheophyta</taxon>
        <taxon>Spermatophyta</taxon>
        <taxon>Magnoliopsida</taxon>
        <taxon>eudicotyledons</taxon>
        <taxon>Gunneridae</taxon>
        <taxon>Pentapetalae</taxon>
        <taxon>asterids</taxon>
        <taxon>campanulids</taxon>
        <taxon>Asterales</taxon>
        <taxon>Asteraceae</taxon>
        <taxon>Asteroideae</taxon>
        <taxon>Anthemideae</taxon>
        <taxon>Anthemidinae</taxon>
        <taxon>Tanacetum</taxon>
    </lineage>
</organism>
<sequence length="201" mass="22535">MFDCDELFNSETDESFPASPIYDRYHSRDGYHAIPPPYTGTFMPPKPDLVFHDAPNVNETVHTAFNVELSPTKADKDLSPTHRPSSPIIEDWVSDLKDDSEDEIQQNALSFVQPFEQVKTSRVTLPNPQRHVVPIAVLTKSKLVPISAARPVTAAVPKTHVTRPRPAKTIVTKPHSPPRRTINHSSSPKARTFLIRVRESS</sequence>
<reference evidence="1" key="1">
    <citation type="journal article" date="2019" name="Sci. Rep.">
        <title>Draft genome of Tanacetum cinerariifolium, the natural source of mosquito coil.</title>
        <authorList>
            <person name="Yamashiro T."/>
            <person name="Shiraishi A."/>
            <person name="Satake H."/>
            <person name="Nakayama K."/>
        </authorList>
    </citation>
    <scope>NUCLEOTIDE SEQUENCE</scope>
</reference>
<evidence type="ECO:0000313" key="1">
    <source>
        <dbReference type="EMBL" id="GEU41608.1"/>
    </source>
</evidence>
<comment type="caution">
    <text evidence="1">The sequence shown here is derived from an EMBL/GenBank/DDBJ whole genome shotgun (WGS) entry which is preliminary data.</text>
</comment>
<dbReference type="AlphaFoldDB" id="A0A6L2JWY4"/>
<gene>
    <name evidence="1" type="ORF">Tci_013586</name>
</gene>
<dbReference type="EMBL" id="BKCJ010001460">
    <property type="protein sequence ID" value="GEU41608.1"/>
    <property type="molecule type" value="Genomic_DNA"/>
</dbReference>